<reference evidence="1" key="1">
    <citation type="submission" date="2022-10" db="EMBL/GenBank/DDBJ databases">
        <title>Culturing micro-colonial fungi from biological soil crusts in the Mojave desert and describing Neophaeococcomyces mojavensis, and introducing the new genera and species Taxawa tesnikishii.</title>
        <authorList>
            <person name="Kurbessoian T."/>
            <person name="Stajich J.E."/>
        </authorList>
    </citation>
    <scope>NUCLEOTIDE SEQUENCE</scope>
    <source>
        <strain evidence="1">JES_115</strain>
    </source>
</reference>
<sequence>MRSALLAAALLGLAAAAPRPQGIDFGSFDAAEEPEVQGPPAGATTDVIPIDKDEVVEELTATLVKRDVPPACLASSEPLGNGPTPSVDTPEAFSAYQDFSDIANSHEAPHPRSPYKRTFVNKDGSTHQNGYLGLHTLSEYSPHLCEAKCDQKEGCVSFNIFFERNPKYTPNSECPNPPSTTNIKCTLWGFPIAAGSAVNKGQTRQQFKVVIAGSNGYTKPASASPIAKFTGPVSLPGAINEPSGAKSYIRTQTFKTSGYFMPELCASGCETMTAYNSRHRKPDGTYVPCNFFNAYVLTTNGVGEATVCAYYTKEWSSEYAVNKGQWRGADFYGVTNSFSYALTTPDLGGKASISGAQQR</sequence>
<comment type="caution">
    <text evidence="1">The sequence shown here is derived from an EMBL/GenBank/DDBJ whole genome shotgun (WGS) entry which is preliminary data.</text>
</comment>
<keyword evidence="2" id="KW-1185">Reference proteome</keyword>
<proteinExistence type="predicted"/>
<dbReference type="EMBL" id="JAPDRP010000026">
    <property type="protein sequence ID" value="KAJ9635931.1"/>
    <property type="molecule type" value="Genomic_DNA"/>
</dbReference>
<gene>
    <name evidence="1" type="ORF">H2199_008285</name>
</gene>
<evidence type="ECO:0000313" key="2">
    <source>
        <dbReference type="Proteomes" id="UP001172680"/>
    </source>
</evidence>
<dbReference type="Proteomes" id="UP001172680">
    <property type="component" value="Unassembled WGS sequence"/>
</dbReference>
<protein>
    <submittedName>
        <fullName evidence="1">Uncharacterized protein</fullName>
    </submittedName>
</protein>
<evidence type="ECO:0000313" key="1">
    <source>
        <dbReference type="EMBL" id="KAJ9635931.1"/>
    </source>
</evidence>
<name>A0ACC2YL09_9PEZI</name>
<organism evidence="1 2">
    <name type="scientific">Coniosporium tulheliwenetii</name>
    <dbReference type="NCBI Taxonomy" id="3383036"/>
    <lineage>
        <taxon>Eukaryota</taxon>
        <taxon>Fungi</taxon>
        <taxon>Dikarya</taxon>
        <taxon>Ascomycota</taxon>
        <taxon>Pezizomycotina</taxon>
        <taxon>Dothideomycetes</taxon>
        <taxon>Dothideomycetes incertae sedis</taxon>
        <taxon>Coniosporium</taxon>
    </lineage>
</organism>
<accession>A0ACC2YL09</accession>